<name>A0A1G9MSW0_9PSED</name>
<dbReference type="Pfam" id="PF00593">
    <property type="entry name" value="TonB_dep_Rec_b-barrel"/>
    <property type="match status" value="1"/>
</dbReference>
<dbReference type="InterPro" id="IPR012910">
    <property type="entry name" value="Plug_dom"/>
</dbReference>
<evidence type="ECO:0000256" key="10">
    <source>
        <dbReference type="PROSITE-ProRule" id="PRU01360"/>
    </source>
</evidence>
<keyword evidence="9 10" id="KW-0998">Cell outer membrane</keyword>
<dbReference type="GO" id="GO:0015889">
    <property type="term" value="P:cobalamin transport"/>
    <property type="evidence" value="ECO:0007669"/>
    <property type="project" value="TreeGrafter"/>
</dbReference>
<evidence type="ECO:0000256" key="6">
    <source>
        <dbReference type="ARBA" id="ARBA00023065"/>
    </source>
</evidence>
<organism evidence="15 16">
    <name type="scientific">Pseudomonas indica</name>
    <dbReference type="NCBI Taxonomy" id="137658"/>
    <lineage>
        <taxon>Bacteria</taxon>
        <taxon>Pseudomonadati</taxon>
        <taxon>Pseudomonadota</taxon>
        <taxon>Gammaproteobacteria</taxon>
        <taxon>Pseudomonadales</taxon>
        <taxon>Pseudomonadaceae</taxon>
        <taxon>Pseudomonas</taxon>
    </lineage>
</organism>
<dbReference type="STRING" id="137658.SAMN05216186_13028"/>
<keyword evidence="4 10" id="KW-0812">Transmembrane</keyword>
<keyword evidence="3 10" id="KW-1134">Transmembrane beta strand</keyword>
<evidence type="ECO:0000259" key="13">
    <source>
        <dbReference type="Pfam" id="PF00593"/>
    </source>
</evidence>
<dbReference type="GO" id="GO:0006811">
    <property type="term" value="P:monoatomic ion transport"/>
    <property type="evidence" value="ECO:0007669"/>
    <property type="project" value="UniProtKB-KW"/>
</dbReference>
<evidence type="ECO:0000256" key="7">
    <source>
        <dbReference type="ARBA" id="ARBA00023077"/>
    </source>
</evidence>
<protein>
    <submittedName>
        <fullName evidence="15">Vitamin B12 transporter</fullName>
    </submittedName>
</protein>
<dbReference type="GO" id="GO:0009279">
    <property type="term" value="C:cell outer membrane"/>
    <property type="evidence" value="ECO:0007669"/>
    <property type="project" value="UniProtKB-SubCell"/>
</dbReference>
<dbReference type="Proteomes" id="UP000198706">
    <property type="component" value="Unassembled WGS sequence"/>
</dbReference>
<evidence type="ECO:0000256" key="2">
    <source>
        <dbReference type="ARBA" id="ARBA00022448"/>
    </source>
</evidence>
<evidence type="ECO:0000256" key="11">
    <source>
        <dbReference type="RuleBase" id="RU003357"/>
    </source>
</evidence>
<dbReference type="AlphaFoldDB" id="A0A1G9MSW0"/>
<keyword evidence="8 10" id="KW-0472">Membrane</keyword>
<feature type="signal peptide" evidence="12">
    <location>
        <begin position="1"/>
        <end position="19"/>
    </location>
</feature>
<sequence length="628" mass="69930">MKLSRLTLAVALLPVTGFAAEPETYDDALKLPALVVTSGRQVEPQRQATAATTVFTRKDIERLQVRSVPELLGRVPGSSLVQSGGRGSQTGLFLRGTSPAQTLVLVDGQRIGSASSGTPSLEFLAIDQIERVEVTRGPRSSLYGSDAIGGVVQIFTRRGEPGLQPRLRIAAGSHNTFERSLGLSGGDAATTFNLGASMDDTRGIDRTRDNLGGDADRDAFRNRALSFSLSHQLNDSLEAGLTVLDQRGQAEYDDANAFASGQPSDDFLLSSASGYLQARFNDVWTSKLSLGHSEDKRDTSDPTNPFGNFTFNTYRDSATWQNTLQLTEQHQLLAGLDWYEDKLHSTTAFNETERWNQAAFIQHRYQDEWFGTELGLRHDKNEQFGSENSWNAALRVPVGTLDEVMLSYGEGFRAPTFNDLYFPDFCSSFGCFASANPNLKPERSKTYELQWRHQLANDGSFDVSLYRTDIRDMITLDENFIPQNVATARINGLEASWNQTLFGWHTRLSAGLIDPRDRDSGHTLQRRAKRTFSLYLDREFGDFSAGLGWQLVSQRFDDAANTIEVPGYGVLGVRAGWQMTPELRWEAKVDNLLDRDYFSTTYGRMDGRYGYREEGRTGLLSLTWTPTL</sequence>
<dbReference type="InterPro" id="IPR036942">
    <property type="entry name" value="Beta-barrel_TonB_sf"/>
</dbReference>
<dbReference type="Gene3D" id="2.40.170.20">
    <property type="entry name" value="TonB-dependent receptor, beta-barrel domain"/>
    <property type="match status" value="1"/>
</dbReference>
<dbReference type="EMBL" id="FNFD01000030">
    <property type="protein sequence ID" value="SDL77358.1"/>
    <property type="molecule type" value="Genomic_DNA"/>
</dbReference>
<dbReference type="PANTHER" id="PTHR30069:SF53">
    <property type="entry name" value="COLICIN I RECEPTOR-RELATED"/>
    <property type="match status" value="1"/>
</dbReference>
<evidence type="ECO:0000259" key="14">
    <source>
        <dbReference type="Pfam" id="PF07715"/>
    </source>
</evidence>
<feature type="chain" id="PRO_5011501298" evidence="12">
    <location>
        <begin position="20"/>
        <end position="628"/>
    </location>
</feature>
<evidence type="ECO:0000256" key="5">
    <source>
        <dbReference type="ARBA" id="ARBA00022729"/>
    </source>
</evidence>
<keyword evidence="16" id="KW-1185">Reference proteome</keyword>
<dbReference type="InterPro" id="IPR039426">
    <property type="entry name" value="TonB-dep_rcpt-like"/>
</dbReference>
<dbReference type="InterPro" id="IPR037066">
    <property type="entry name" value="Plug_dom_sf"/>
</dbReference>
<proteinExistence type="inferred from homology"/>
<evidence type="ECO:0000313" key="15">
    <source>
        <dbReference type="EMBL" id="SDL77358.1"/>
    </source>
</evidence>
<keyword evidence="6" id="KW-0406">Ion transport</keyword>
<evidence type="ECO:0000256" key="3">
    <source>
        <dbReference type="ARBA" id="ARBA00022452"/>
    </source>
</evidence>
<keyword evidence="2 10" id="KW-0813">Transport</keyword>
<gene>
    <name evidence="15" type="ORF">SAMN05216186_13028</name>
</gene>
<reference evidence="15 16" key="1">
    <citation type="submission" date="2016-10" db="EMBL/GenBank/DDBJ databases">
        <authorList>
            <person name="de Groot N.N."/>
        </authorList>
    </citation>
    <scope>NUCLEOTIDE SEQUENCE [LARGE SCALE GENOMIC DNA]</scope>
    <source>
        <strain evidence="15 16">JCM 21544</strain>
    </source>
</reference>
<accession>A0A1G9MSW0</accession>
<dbReference type="Pfam" id="PF07715">
    <property type="entry name" value="Plug"/>
    <property type="match status" value="1"/>
</dbReference>
<dbReference type="SUPFAM" id="SSF56935">
    <property type="entry name" value="Porins"/>
    <property type="match status" value="1"/>
</dbReference>
<evidence type="ECO:0000313" key="16">
    <source>
        <dbReference type="Proteomes" id="UP000198706"/>
    </source>
</evidence>
<evidence type="ECO:0000256" key="9">
    <source>
        <dbReference type="ARBA" id="ARBA00023237"/>
    </source>
</evidence>
<dbReference type="PROSITE" id="PS52016">
    <property type="entry name" value="TONB_DEPENDENT_REC_3"/>
    <property type="match status" value="1"/>
</dbReference>
<dbReference type="CDD" id="cd01347">
    <property type="entry name" value="ligand_gated_channel"/>
    <property type="match status" value="1"/>
</dbReference>
<dbReference type="Gene3D" id="2.170.130.10">
    <property type="entry name" value="TonB-dependent receptor, plug domain"/>
    <property type="match status" value="1"/>
</dbReference>
<keyword evidence="5 12" id="KW-0732">Signal</keyword>
<evidence type="ECO:0000256" key="12">
    <source>
        <dbReference type="SAM" id="SignalP"/>
    </source>
</evidence>
<keyword evidence="7 11" id="KW-0798">TonB box</keyword>
<feature type="domain" description="TonB-dependent receptor-like beta-barrel" evidence="13">
    <location>
        <begin position="214"/>
        <end position="592"/>
    </location>
</feature>
<dbReference type="InterPro" id="IPR000531">
    <property type="entry name" value="Beta-barrel_TonB"/>
</dbReference>
<comment type="subcellular location">
    <subcellularLocation>
        <location evidence="1 10">Cell outer membrane</location>
        <topology evidence="1 10">Multi-pass membrane protein</topology>
    </subcellularLocation>
</comment>
<dbReference type="RefSeq" id="WP_084339522.1">
    <property type="nucleotide sequence ID" value="NZ_FNFD01000030.1"/>
</dbReference>
<comment type="similarity">
    <text evidence="10 11">Belongs to the TonB-dependent receptor family.</text>
</comment>
<dbReference type="PANTHER" id="PTHR30069">
    <property type="entry name" value="TONB-DEPENDENT OUTER MEMBRANE RECEPTOR"/>
    <property type="match status" value="1"/>
</dbReference>
<evidence type="ECO:0000256" key="1">
    <source>
        <dbReference type="ARBA" id="ARBA00004571"/>
    </source>
</evidence>
<evidence type="ECO:0000256" key="4">
    <source>
        <dbReference type="ARBA" id="ARBA00022692"/>
    </source>
</evidence>
<evidence type="ECO:0000256" key="8">
    <source>
        <dbReference type="ARBA" id="ARBA00023136"/>
    </source>
</evidence>
<feature type="domain" description="TonB-dependent receptor plug" evidence="14">
    <location>
        <begin position="45"/>
        <end position="151"/>
    </location>
</feature>